<evidence type="ECO:0000259" key="4">
    <source>
        <dbReference type="Pfam" id="PF00905"/>
    </source>
</evidence>
<evidence type="ECO:0000256" key="2">
    <source>
        <dbReference type="ARBA" id="ARBA00007171"/>
    </source>
</evidence>
<dbReference type="Pfam" id="PF03717">
    <property type="entry name" value="PBP_dimer"/>
    <property type="match status" value="1"/>
</dbReference>
<dbReference type="SUPFAM" id="SSF56601">
    <property type="entry name" value="beta-lactamase/transpeptidase-like"/>
    <property type="match status" value="1"/>
</dbReference>
<evidence type="ECO:0000313" key="7">
    <source>
        <dbReference type="Proteomes" id="UP001519287"/>
    </source>
</evidence>
<dbReference type="Pfam" id="PF00905">
    <property type="entry name" value="Transpeptidase"/>
    <property type="match status" value="1"/>
</dbReference>
<reference evidence="6 7" key="1">
    <citation type="submission" date="2021-03" db="EMBL/GenBank/DDBJ databases">
        <title>Genomic Encyclopedia of Type Strains, Phase IV (KMG-IV): sequencing the most valuable type-strain genomes for metagenomic binning, comparative biology and taxonomic classification.</title>
        <authorList>
            <person name="Goeker M."/>
        </authorList>
    </citation>
    <scope>NUCLEOTIDE SEQUENCE [LARGE SCALE GENOMIC DNA]</scope>
    <source>
        <strain evidence="6 7">DSM 26048</strain>
    </source>
</reference>
<dbReference type="InterPro" id="IPR036138">
    <property type="entry name" value="PBP_dimer_sf"/>
</dbReference>
<dbReference type="PROSITE" id="PS51257">
    <property type="entry name" value="PROKAR_LIPOPROTEIN"/>
    <property type="match status" value="1"/>
</dbReference>
<comment type="subcellular location">
    <subcellularLocation>
        <location evidence="1">Membrane</location>
    </subcellularLocation>
</comment>
<dbReference type="InterPro" id="IPR005311">
    <property type="entry name" value="PBP_dimer"/>
</dbReference>
<keyword evidence="6" id="KW-0132">Cell division</keyword>
<keyword evidence="6" id="KW-0131">Cell cycle</keyword>
<comment type="caution">
    <text evidence="6">The sequence shown here is derived from an EMBL/GenBank/DDBJ whole genome shotgun (WGS) entry which is preliminary data.</text>
</comment>
<feature type="domain" description="Penicillin-binding protein dimerisation" evidence="5">
    <location>
        <begin position="68"/>
        <end position="239"/>
    </location>
</feature>
<organism evidence="6 7">
    <name type="scientific">Paenibacillus eucommiae</name>
    <dbReference type="NCBI Taxonomy" id="1355755"/>
    <lineage>
        <taxon>Bacteria</taxon>
        <taxon>Bacillati</taxon>
        <taxon>Bacillota</taxon>
        <taxon>Bacilli</taxon>
        <taxon>Bacillales</taxon>
        <taxon>Paenibacillaceae</taxon>
        <taxon>Paenibacillus</taxon>
    </lineage>
</organism>
<dbReference type="Gene3D" id="3.40.710.10">
    <property type="entry name" value="DD-peptidase/beta-lactamase superfamily"/>
    <property type="match status" value="1"/>
</dbReference>
<keyword evidence="3" id="KW-0472">Membrane</keyword>
<dbReference type="PANTHER" id="PTHR30627">
    <property type="entry name" value="PEPTIDOGLYCAN D,D-TRANSPEPTIDASE"/>
    <property type="match status" value="1"/>
</dbReference>
<dbReference type="PANTHER" id="PTHR30627:SF24">
    <property type="entry name" value="PENICILLIN-BINDING PROTEIN 4B"/>
    <property type="match status" value="1"/>
</dbReference>
<proteinExistence type="inferred from homology"/>
<evidence type="ECO:0000256" key="1">
    <source>
        <dbReference type="ARBA" id="ARBA00004370"/>
    </source>
</evidence>
<dbReference type="Gene3D" id="3.90.1310.10">
    <property type="entry name" value="Penicillin-binding protein 2a (Domain 2)"/>
    <property type="match status" value="1"/>
</dbReference>
<dbReference type="InterPro" id="IPR001460">
    <property type="entry name" value="PCN-bd_Tpept"/>
</dbReference>
<accession>A0ABS4ISB8</accession>
<gene>
    <name evidence="6" type="ORF">J2Z66_001509</name>
</gene>
<dbReference type="InterPro" id="IPR050515">
    <property type="entry name" value="Beta-lactam/transpept"/>
</dbReference>
<protein>
    <submittedName>
        <fullName evidence="6">Cell division protein FtsI/penicillin-binding protein 2</fullName>
    </submittedName>
</protein>
<sequence length="603" mass="66902">MEKTQTSGDLEKRRMFITLLILTLLLACIAGRLFWLQFLSPHIYTDQKKDIVRNSVIQRQKSLVLTTGRGNIYDRKLRSLTGEPIIALAVFPDKSNQQKDENRAKQLAAILKTDEESWTAFVQASKVPRLWSADNNGIPTSLTKEQAQDIESLQLSYSKVVYSEIRYPDSMTAKQLIGFIGENPERIAQTFTDQLASGELTLASKIGGAGLEKTFEPWLRGVGATSISYFTDNANRMLEGLGMRLIKPSNSHYPLKVITTIDMDIQQKIEALMDKLKVKEGAVVVLDAEQSDIRVMASRPAYNPDHIDLKENNWSNHALKAMTPGSIFKTVVAAAALDEGVVKPDETFNCEGALGKYGFTCWKKEGHGHLTLEEGFAESCNIVFAEVMKRLSSKQLELYARKLGLLTEQGWSGSSRKYGQLEQLDAEEKGQLFASETPEDEGVRIQTAIGQRDVRMTPLQAANMVVTLLHGGEVFAPRVATDIRYQTDQTLLRFPVKKVNNKKNQRVSAAASRKILKWMETVVTDGTGKGLQGGTWELAGKSGTAQVRVGEQEKVNQWFIGFGPTSSPKYAVAVVVEHAGLREENKAIPLFKGIMQILADSAE</sequence>
<keyword evidence="7" id="KW-1185">Reference proteome</keyword>
<dbReference type="SUPFAM" id="SSF56519">
    <property type="entry name" value="Penicillin binding protein dimerisation domain"/>
    <property type="match status" value="1"/>
</dbReference>
<evidence type="ECO:0000256" key="3">
    <source>
        <dbReference type="ARBA" id="ARBA00023136"/>
    </source>
</evidence>
<feature type="domain" description="Penicillin-binding protein transpeptidase" evidence="4">
    <location>
        <begin position="281"/>
        <end position="596"/>
    </location>
</feature>
<evidence type="ECO:0000259" key="5">
    <source>
        <dbReference type="Pfam" id="PF03717"/>
    </source>
</evidence>
<comment type="similarity">
    <text evidence="2">Belongs to the transpeptidase family.</text>
</comment>
<name>A0ABS4ISB8_9BACL</name>
<dbReference type="GO" id="GO:0051301">
    <property type="term" value="P:cell division"/>
    <property type="evidence" value="ECO:0007669"/>
    <property type="project" value="UniProtKB-KW"/>
</dbReference>
<dbReference type="InterPro" id="IPR012338">
    <property type="entry name" value="Beta-lactam/transpept-like"/>
</dbReference>
<dbReference type="RefSeq" id="WP_245375333.1">
    <property type="nucleotide sequence ID" value="NZ_JAGGLB010000003.1"/>
</dbReference>
<dbReference type="EMBL" id="JAGGLB010000003">
    <property type="protein sequence ID" value="MBP1989911.1"/>
    <property type="molecule type" value="Genomic_DNA"/>
</dbReference>
<dbReference type="Proteomes" id="UP001519287">
    <property type="component" value="Unassembled WGS sequence"/>
</dbReference>
<evidence type="ECO:0000313" key="6">
    <source>
        <dbReference type="EMBL" id="MBP1989911.1"/>
    </source>
</evidence>